<name>A0A840R9X0_9GAMM</name>
<accession>A0A840R9X0</accession>
<gene>
    <name evidence="1" type="ORF">HNQ57_003432</name>
</gene>
<dbReference type="Proteomes" id="UP000536640">
    <property type="component" value="Unassembled WGS sequence"/>
</dbReference>
<sequence length="1360" mass="154559">MKKQLKAIEQLLLSQLSAIDKPIYSQPVTELARVFLNQFDVKADILNLPDLRLRILELLIKELEAVERNINQQENWYAVFLKEYQSATSEADARYHIALYLNKLGCSRRQVRGDLRALSRWFGVEAIRDRYLKRLSELEQKAVMLCNLLAGLFVENASNNEGEVIQAHWRRLDIEGHTLAYCTHRRSRRLVQAAFDCLSKSLRTLPAENLPLQADTLSYIYQICQDQRRSVWLQCEALSVIAFVQPEYFASAVRLRLQDTLSTDAIFYRYRVVSVLCEHFQRIPEARALLSDIPNDSSGFVRQALINGLLSLPSDFVAELLPRFAADHDSAVRMELVLSLPQLADKVSATYLLSILLERLQAEENELLLRAWIEYCPQLFRQLQETARDDSNYDTLRDALSELNQHHTLTSIRRFAAIGREELWAIHGAPSLLTHLQNGANSLAMHDSVRLKIPAGSDREELGRALALIGRKRHGLDARVSKNSVLLTAGYKEKLRFWRVIHEARHPATDKRQNYPHWRGKVFSGVDYAPPEGLCEMSPTTVPGEPLYIDDEGGWRPWLPLPDQLISALDSSWPTKTLCIYTAEGITELVPPNSVWQRTRAKLMLSWKFAHYAALRNAQNQQDPRRYLEAVTALGFTVRIKAYSEWPRQSAPVDSRVKRFFPAFVPVPVVLDEYLLSAQQYLYSVYHNTLSQLAVFCFVFAAGFFSRHLAMGVIMRRARQRLPLVIGGWGSRGKSGTERLKAALVNGLGYSIVSKTTGCEAMFLYAPANAPMKELFLFRPYDKATIWEQVNLVRMAAKLGANTFLWECMGLTPRYIEILQQQWMRDDISTVTNCYPDHEDLQGPSGIEIPKVMQKFVPRNAVMLTTEVSMLPLLEDAAKAKNTELHYIDYRQAARIPKDILTRFPYEEHPNNIALVATMAETLGIPRDFSYKEMADNMVPDIGVLKVFPPAQVRGRSLSFINGMSANERLASLSNWRRLSFDKHSLAVDPQIWVSTLINNRADRVSRSKVFAALIAEELSADRHILIGDNLDGLQNYLHSAWLAYIEQTMQAVDLVTAGARLVSIAKRLRVPQYFVEVQGRLVAMLEGLGLTELAAKAKDLGDCAALRDLITANHFDYSAEVNQQFEYDARRLEEFVTCAQSHDISSISQQLGDWFIESIVVLDDFHADGNDVVNMIIDNTPPGLSNRLMGMQNIKGTGLDFVYKCQAWDKYYALGEMIRSGVLENALPALRNLAGATHYDVLEQEYLIALLEDADGRPELQNEESQVELQRAKRVLKESLPAARGEESDGDADRRHPLLLWLIDIVESVLDAGEAIKRRKKADLIYRELINERISYERAAVELRKLTRDQKGGWLRGND</sequence>
<dbReference type="GO" id="GO:0045227">
    <property type="term" value="P:capsule polysaccharide biosynthetic process"/>
    <property type="evidence" value="ECO:0007669"/>
    <property type="project" value="InterPro"/>
</dbReference>
<dbReference type="SUPFAM" id="SSF48371">
    <property type="entry name" value="ARM repeat"/>
    <property type="match status" value="1"/>
</dbReference>
<dbReference type="GO" id="GO:0016020">
    <property type="term" value="C:membrane"/>
    <property type="evidence" value="ECO:0007669"/>
    <property type="project" value="InterPro"/>
</dbReference>
<comment type="caution">
    <text evidence="1">The sequence shown here is derived from an EMBL/GenBank/DDBJ whole genome shotgun (WGS) entry which is preliminary data.</text>
</comment>
<protein>
    <submittedName>
        <fullName evidence="1">Poly-gamma-glutamate synthase PgsB/CapB</fullName>
    </submittedName>
</protein>
<evidence type="ECO:0000313" key="2">
    <source>
        <dbReference type="Proteomes" id="UP000536640"/>
    </source>
</evidence>
<reference evidence="1 2" key="1">
    <citation type="submission" date="2020-08" db="EMBL/GenBank/DDBJ databases">
        <title>Genomic Encyclopedia of Type Strains, Phase IV (KMG-IV): sequencing the most valuable type-strain genomes for metagenomic binning, comparative biology and taxonomic classification.</title>
        <authorList>
            <person name="Goeker M."/>
        </authorList>
    </citation>
    <scope>NUCLEOTIDE SEQUENCE [LARGE SCALE GENOMIC DNA]</scope>
    <source>
        <strain evidence="1 2">DSM 25701</strain>
    </source>
</reference>
<organism evidence="1 2">
    <name type="scientific">Zhongshania antarctica</name>
    <dbReference type="NCBI Taxonomy" id="641702"/>
    <lineage>
        <taxon>Bacteria</taxon>
        <taxon>Pseudomonadati</taxon>
        <taxon>Pseudomonadota</taxon>
        <taxon>Gammaproteobacteria</taxon>
        <taxon>Cellvibrionales</taxon>
        <taxon>Spongiibacteraceae</taxon>
        <taxon>Zhongshania</taxon>
    </lineage>
</organism>
<dbReference type="EMBL" id="JACHHW010000014">
    <property type="protein sequence ID" value="MBB5189130.1"/>
    <property type="molecule type" value="Genomic_DNA"/>
</dbReference>
<keyword evidence="2" id="KW-1185">Reference proteome</keyword>
<dbReference type="InterPro" id="IPR008337">
    <property type="entry name" value="Capsule_biosynth_CapB"/>
</dbReference>
<dbReference type="RefSeq" id="WP_184464972.1">
    <property type="nucleotide sequence ID" value="NZ_JACHHW010000014.1"/>
</dbReference>
<dbReference type="PRINTS" id="PR01758">
    <property type="entry name" value="CAPSULEPROTB"/>
</dbReference>
<proteinExistence type="predicted"/>
<evidence type="ECO:0000313" key="1">
    <source>
        <dbReference type="EMBL" id="MBB5189130.1"/>
    </source>
</evidence>
<dbReference type="InterPro" id="IPR016024">
    <property type="entry name" value="ARM-type_fold"/>
</dbReference>